<organism evidence="2 3">
    <name type="scientific">Pedobacter cryophilus</name>
    <dbReference type="NCBI Taxonomy" id="2571271"/>
    <lineage>
        <taxon>Bacteria</taxon>
        <taxon>Pseudomonadati</taxon>
        <taxon>Bacteroidota</taxon>
        <taxon>Sphingobacteriia</taxon>
        <taxon>Sphingobacteriales</taxon>
        <taxon>Sphingobacteriaceae</taxon>
        <taxon>Pedobacter</taxon>
    </lineage>
</organism>
<accession>A0A4U1C1S3</accession>
<dbReference type="InterPro" id="IPR014914">
    <property type="entry name" value="RES_dom"/>
</dbReference>
<dbReference type="OrthoDB" id="9789501at2"/>
<gene>
    <name evidence="2" type="ORF">FA046_13240</name>
</gene>
<evidence type="ECO:0000313" key="2">
    <source>
        <dbReference type="EMBL" id="TKB97027.1"/>
    </source>
</evidence>
<evidence type="ECO:0000259" key="1">
    <source>
        <dbReference type="SMART" id="SM00953"/>
    </source>
</evidence>
<protein>
    <submittedName>
        <fullName evidence="2">RES domain-containing protein</fullName>
    </submittedName>
</protein>
<evidence type="ECO:0000313" key="3">
    <source>
        <dbReference type="Proteomes" id="UP000308181"/>
    </source>
</evidence>
<sequence>MELYRLGSCKFSADTSGEGSRLYGGRWNTIGVPAVYFASSRALAVLEVLVHLPPALLPSDFCMAILKLETIAFEITENQLPTGWNTFPFLKQVQLIGNSFFKEGKHLLLKVPSAVVSGEFNYIMNPKHKQAKDIVFIKNEPFSFDSRLF</sequence>
<keyword evidence="3" id="KW-1185">Reference proteome</keyword>
<dbReference type="Proteomes" id="UP000308181">
    <property type="component" value="Unassembled WGS sequence"/>
</dbReference>
<comment type="caution">
    <text evidence="2">The sequence shown here is derived from an EMBL/GenBank/DDBJ whole genome shotgun (WGS) entry which is preliminary data.</text>
</comment>
<dbReference type="EMBL" id="SWBP01000004">
    <property type="protein sequence ID" value="TKB97027.1"/>
    <property type="molecule type" value="Genomic_DNA"/>
</dbReference>
<name>A0A4U1C1S3_9SPHI</name>
<dbReference type="AlphaFoldDB" id="A0A4U1C1S3"/>
<dbReference type="Pfam" id="PF08808">
    <property type="entry name" value="RES"/>
    <property type="match status" value="1"/>
</dbReference>
<proteinExistence type="predicted"/>
<feature type="domain" description="RES" evidence="1">
    <location>
        <begin position="14"/>
        <end position="138"/>
    </location>
</feature>
<reference evidence="2 3" key="1">
    <citation type="submission" date="2019-04" db="EMBL/GenBank/DDBJ databases">
        <title>Pedobacter sp. AR-3-17 sp. nov., isolated from Arctic soil.</title>
        <authorList>
            <person name="Dahal R.H."/>
            <person name="Kim D.-U."/>
        </authorList>
    </citation>
    <scope>NUCLEOTIDE SEQUENCE [LARGE SCALE GENOMIC DNA]</scope>
    <source>
        <strain evidence="2 3">AR-3-17</strain>
    </source>
</reference>
<dbReference type="RefSeq" id="WP_136826992.1">
    <property type="nucleotide sequence ID" value="NZ_SWBP01000004.1"/>
</dbReference>
<dbReference type="SMART" id="SM00953">
    <property type="entry name" value="RES"/>
    <property type="match status" value="1"/>
</dbReference>